<comment type="caution">
    <text evidence="4">The sequence shown here is derived from an EMBL/GenBank/DDBJ whole genome shotgun (WGS) entry which is preliminary data.</text>
</comment>
<dbReference type="PROSITE" id="PS50893">
    <property type="entry name" value="ABC_TRANSPORTER_2"/>
    <property type="match status" value="1"/>
</dbReference>
<dbReference type="InterPro" id="IPR003593">
    <property type="entry name" value="AAA+_ATPase"/>
</dbReference>
<name>A0ABV4DQT8_9LACO</name>
<gene>
    <name evidence="4" type="ORF">AALT52_07995</name>
</gene>
<dbReference type="Pfam" id="PF00005">
    <property type="entry name" value="ABC_tran"/>
    <property type="match status" value="1"/>
</dbReference>
<accession>A0ABV4DQT8</accession>
<protein>
    <submittedName>
        <fullName evidence="4">ABC transporter ATP-binding protein</fullName>
    </submittedName>
</protein>
<dbReference type="GO" id="GO:0005524">
    <property type="term" value="F:ATP binding"/>
    <property type="evidence" value="ECO:0007669"/>
    <property type="project" value="UniProtKB-KW"/>
</dbReference>
<dbReference type="PROSITE" id="PS00211">
    <property type="entry name" value="ABC_TRANSPORTER_1"/>
    <property type="match status" value="1"/>
</dbReference>
<reference evidence="4 5" key="1">
    <citation type="submission" date="2024-03" db="EMBL/GenBank/DDBJ databases">
        <title>Mouse gut bacterial collection (mGBC) of GemPharmatech.</title>
        <authorList>
            <person name="He Y."/>
            <person name="Dong L."/>
            <person name="Wu D."/>
            <person name="Gao X."/>
            <person name="Lin Z."/>
        </authorList>
    </citation>
    <scope>NUCLEOTIDE SEQUENCE [LARGE SCALE GENOMIC DNA]</scope>
    <source>
        <strain evidence="4 5">15-30</strain>
    </source>
</reference>
<dbReference type="Proteomes" id="UP001565236">
    <property type="component" value="Unassembled WGS sequence"/>
</dbReference>
<evidence type="ECO:0000256" key="1">
    <source>
        <dbReference type="ARBA" id="ARBA00022741"/>
    </source>
</evidence>
<dbReference type="PANTHER" id="PTHR43869">
    <property type="entry name" value="GLYCINE BETAINE/PROLINE BETAINE TRANSPORT SYSTEM ATP-BINDING PROTEIN PROV"/>
    <property type="match status" value="1"/>
</dbReference>
<dbReference type="EMBL" id="JBCLUF010000030">
    <property type="protein sequence ID" value="MEY8662827.1"/>
    <property type="molecule type" value="Genomic_DNA"/>
</dbReference>
<evidence type="ECO:0000313" key="5">
    <source>
        <dbReference type="Proteomes" id="UP001565236"/>
    </source>
</evidence>
<dbReference type="SMART" id="SM00382">
    <property type="entry name" value="AAA"/>
    <property type="match status" value="1"/>
</dbReference>
<evidence type="ECO:0000259" key="3">
    <source>
        <dbReference type="PROSITE" id="PS50893"/>
    </source>
</evidence>
<keyword evidence="1" id="KW-0547">Nucleotide-binding</keyword>
<proteinExistence type="predicted"/>
<evidence type="ECO:0000313" key="4">
    <source>
        <dbReference type="EMBL" id="MEY8662827.1"/>
    </source>
</evidence>
<dbReference type="InterPro" id="IPR051921">
    <property type="entry name" value="ABC_osmolyte_uptake_ATP-bind"/>
</dbReference>
<dbReference type="InterPro" id="IPR003439">
    <property type="entry name" value="ABC_transporter-like_ATP-bd"/>
</dbReference>
<organism evidence="4 5">
    <name type="scientific">Ligilactobacillus faecis</name>
    <dbReference type="NCBI Taxonomy" id="762833"/>
    <lineage>
        <taxon>Bacteria</taxon>
        <taxon>Bacillati</taxon>
        <taxon>Bacillota</taxon>
        <taxon>Bacilli</taxon>
        <taxon>Lactobacillales</taxon>
        <taxon>Lactobacillaceae</taxon>
        <taxon>Ligilactobacillus</taxon>
    </lineage>
</organism>
<dbReference type="RefSeq" id="WP_369942669.1">
    <property type="nucleotide sequence ID" value="NZ_JBCLUF010000030.1"/>
</dbReference>
<sequence>MIEYRNVGMVYGQNEILTQIDLTIKDGELFVLVGPSGSGKTTLLRMLNRLTVPTRGDIYLDGIKIKDHDIQKLRLSMGYVLQESSLFPNLTLEDNIALQLEQLGVSKAKRRKRAQELLELVELPASKYAKRYPKDISGGQKQRVALVRALAADPKLILMDESFSALDPVLRQQMQTLILKLWQKFKMTVVFVTHDMQEALRLGQRIAVLNEGQLKQVGTPHELLTAPADCFVKEFFSQGPKKTLTLKELIASLSLAPKPYDEKCPELTAVVEVLSYLRKQPSLDFNYHEATYTLTLDQLLQYLESAGI</sequence>
<dbReference type="PANTHER" id="PTHR43869:SF1">
    <property type="entry name" value="GLYCINE BETAINE_PROLINE BETAINE TRANSPORT SYSTEM ATP-BINDING PROTEIN PROV"/>
    <property type="match status" value="1"/>
</dbReference>
<dbReference type="Gene3D" id="3.40.50.300">
    <property type="entry name" value="P-loop containing nucleotide triphosphate hydrolases"/>
    <property type="match status" value="1"/>
</dbReference>
<dbReference type="InterPro" id="IPR027417">
    <property type="entry name" value="P-loop_NTPase"/>
</dbReference>
<keyword evidence="5" id="KW-1185">Reference proteome</keyword>
<keyword evidence="2 4" id="KW-0067">ATP-binding</keyword>
<dbReference type="InterPro" id="IPR017871">
    <property type="entry name" value="ABC_transporter-like_CS"/>
</dbReference>
<evidence type="ECO:0000256" key="2">
    <source>
        <dbReference type="ARBA" id="ARBA00022840"/>
    </source>
</evidence>
<dbReference type="SUPFAM" id="SSF52540">
    <property type="entry name" value="P-loop containing nucleoside triphosphate hydrolases"/>
    <property type="match status" value="1"/>
</dbReference>
<feature type="domain" description="ABC transporter" evidence="3">
    <location>
        <begin position="2"/>
        <end position="236"/>
    </location>
</feature>